<evidence type="ECO:0000256" key="1">
    <source>
        <dbReference type="ARBA" id="ARBA00003836"/>
    </source>
</evidence>
<dbReference type="PANTHER" id="PTHR18829:SF0">
    <property type="entry name" value="PROTEIN YAE1 HOMOLOG"/>
    <property type="match status" value="1"/>
</dbReference>
<comment type="function">
    <text evidence="1">The complex LTO1:YAE1 may function as a target specific adapter that probably recruits apo-RPLI1 to the cytosolic iron-sulfur protein assembly (CIA) complex machinery. May be required for biogenesis of the large ribosomal subunit and initiation of translation.</text>
</comment>
<evidence type="ECO:0000259" key="11">
    <source>
        <dbReference type="Pfam" id="PF09811"/>
    </source>
</evidence>
<dbReference type="GO" id="GO:0005737">
    <property type="term" value="C:cytoplasm"/>
    <property type="evidence" value="ECO:0007669"/>
    <property type="project" value="UniProtKB-SubCell"/>
</dbReference>
<keyword evidence="13" id="KW-1185">Reference proteome</keyword>
<feature type="region of interest" description="Disordered" evidence="10">
    <location>
        <begin position="125"/>
        <end position="154"/>
    </location>
</feature>
<keyword evidence="8" id="KW-0963">Cytoplasm</keyword>
<evidence type="ECO:0000256" key="6">
    <source>
        <dbReference type="ARBA" id="ARBA00017286"/>
    </source>
</evidence>
<evidence type="ECO:0000256" key="8">
    <source>
        <dbReference type="ARBA" id="ARBA00022490"/>
    </source>
</evidence>
<evidence type="ECO:0000256" key="5">
    <source>
        <dbReference type="ARBA" id="ARBA00011427"/>
    </source>
</evidence>
<reference evidence="12" key="1">
    <citation type="submission" date="2021-03" db="EMBL/GenBank/DDBJ databases">
        <authorList>
            <person name="Tagirdzhanova G."/>
        </authorList>
    </citation>
    <scope>NUCLEOTIDE SEQUENCE</scope>
</reference>
<dbReference type="InterPro" id="IPR038881">
    <property type="entry name" value="Yae1-like"/>
</dbReference>
<dbReference type="PANTHER" id="PTHR18829">
    <property type="entry name" value="PROTEIN YAE1 HOMOLOG"/>
    <property type="match status" value="1"/>
</dbReference>
<feature type="region of interest" description="Disordered" evidence="10">
    <location>
        <begin position="1"/>
        <end position="71"/>
    </location>
</feature>
<evidence type="ECO:0000256" key="9">
    <source>
        <dbReference type="ARBA" id="ARBA00023242"/>
    </source>
</evidence>
<protein>
    <recommendedName>
        <fullName evidence="7">Protein YAE1</fullName>
    </recommendedName>
    <alternativeName>
        <fullName evidence="6">Protein yae1</fullName>
    </alternativeName>
</protein>
<organism evidence="12 13">
    <name type="scientific">Heterodermia speciosa</name>
    <dbReference type="NCBI Taxonomy" id="116794"/>
    <lineage>
        <taxon>Eukaryota</taxon>
        <taxon>Fungi</taxon>
        <taxon>Dikarya</taxon>
        <taxon>Ascomycota</taxon>
        <taxon>Pezizomycotina</taxon>
        <taxon>Lecanoromycetes</taxon>
        <taxon>OSLEUM clade</taxon>
        <taxon>Lecanoromycetidae</taxon>
        <taxon>Caliciales</taxon>
        <taxon>Physciaceae</taxon>
        <taxon>Heterodermia</taxon>
    </lineage>
</organism>
<dbReference type="GO" id="GO:0005634">
    <property type="term" value="C:nucleus"/>
    <property type="evidence" value="ECO:0007669"/>
    <property type="project" value="UniProtKB-SubCell"/>
</dbReference>
<comment type="caution">
    <text evidence="12">The sequence shown here is derived from an EMBL/GenBank/DDBJ whole genome shotgun (WGS) entry which is preliminary data.</text>
</comment>
<feature type="compositionally biased region" description="Pro residues" evidence="10">
    <location>
        <begin position="33"/>
        <end position="47"/>
    </location>
</feature>
<evidence type="ECO:0000256" key="10">
    <source>
        <dbReference type="SAM" id="MobiDB-lite"/>
    </source>
</evidence>
<evidence type="ECO:0000256" key="4">
    <source>
        <dbReference type="ARBA" id="ARBA00007096"/>
    </source>
</evidence>
<evidence type="ECO:0000313" key="12">
    <source>
        <dbReference type="EMBL" id="CAF9909134.1"/>
    </source>
</evidence>
<evidence type="ECO:0000256" key="7">
    <source>
        <dbReference type="ARBA" id="ARBA00018400"/>
    </source>
</evidence>
<dbReference type="Pfam" id="PF09811">
    <property type="entry name" value="Yae1_N"/>
    <property type="match status" value="1"/>
</dbReference>
<evidence type="ECO:0000256" key="3">
    <source>
        <dbReference type="ARBA" id="ARBA00004496"/>
    </source>
</evidence>
<keyword evidence="9" id="KW-0539">Nucleus</keyword>
<feature type="domain" description="Essential protein Yae1 N-terminal" evidence="11">
    <location>
        <begin position="79"/>
        <end position="117"/>
    </location>
</feature>
<sequence length="253" mass="27704">MNSPKTNPPSTSHTSPPSLPTTSPSRTSHTSPPTSPPFPPPSPPSPPLDLDIYPPTNTPPSPSEGSDIPRLRTTHTTAGYRDGISVSKTSALQPGFDEGYPLGAAFGLRVGYLLGVLEGICGVLGRGRMRDGDDGGVRDGGEEEKEEKKKGEGEEAYEEVRKVWMCARGELAVERVFGREFWDGEGGWRYEVQKEGGGEGEGEITFQEVVEQHPLVRKWVERVRVEMRRWGVREGVFEGEEWERGRVGSGEGE</sequence>
<feature type="compositionally biased region" description="Basic and acidic residues" evidence="10">
    <location>
        <begin position="128"/>
        <end position="154"/>
    </location>
</feature>
<dbReference type="EMBL" id="CAJPDS010000007">
    <property type="protein sequence ID" value="CAF9909134.1"/>
    <property type="molecule type" value="Genomic_DNA"/>
</dbReference>
<proteinExistence type="inferred from homology"/>
<dbReference type="Proteomes" id="UP000664521">
    <property type="component" value="Unassembled WGS sequence"/>
</dbReference>
<dbReference type="OrthoDB" id="20086at2759"/>
<comment type="similarity">
    <text evidence="4">Belongs to the YAE1 family.</text>
</comment>
<evidence type="ECO:0000256" key="2">
    <source>
        <dbReference type="ARBA" id="ARBA00004123"/>
    </source>
</evidence>
<comment type="subunit">
    <text evidence="5">May form a complex with LTO1.</text>
</comment>
<feature type="compositionally biased region" description="Low complexity" evidence="10">
    <location>
        <begin position="1"/>
        <end position="32"/>
    </location>
</feature>
<evidence type="ECO:0000313" key="13">
    <source>
        <dbReference type="Proteomes" id="UP000664521"/>
    </source>
</evidence>
<dbReference type="InterPro" id="IPR019191">
    <property type="entry name" value="Essential_protein_Yae1_N"/>
</dbReference>
<name>A0A8H3EPR5_9LECA</name>
<gene>
    <name evidence="12" type="primary">YAE1</name>
    <name evidence="12" type="ORF">HETSPECPRED_008847</name>
</gene>
<dbReference type="AlphaFoldDB" id="A0A8H3EPR5"/>
<accession>A0A8H3EPR5</accession>
<comment type="subcellular location">
    <subcellularLocation>
        <location evidence="3">Cytoplasm</location>
    </subcellularLocation>
    <subcellularLocation>
        <location evidence="2">Nucleus</location>
    </subcellularLocation>
</comment>